<dbReference type="PROSITE" id="PS50887">
    <property type="entry name" value="GGDEF"/>
    <property type="match status" value="1"/>
</dbReference>
<keyword evidence="3" id="KW-1185">Reference proteome</keyword>
<dbReference type="OrthoDB" id="23692at2"/>
<dbReference type="PANTHER" id="PTHR46663">
    <property type="entry name" value="DIGUANYLATE CYCLASE DGCT-RELATED"/>
    <property type="match status" value="1"/>
</dbReference>
<accession>A0A545AW83</accession>
<comment type="caution">
    <text evidence="2">The sequence shown here is derived from an EMBL/GenBank/DDBJ whole genome shotgun (WGS) entry which is preliminary data.</text>
</comment>
<feature type="domain" description="GGDEF" evidence="1">
    <location>
        <begin position="124"/>
        <end position="258"/>
    </location>
</feature>
<dbReference type="AlphaFoldDB" id="A0A545AW83"/>
<name>A0A545AW83_9ACTN</name>
<evidence type="ECO:0000313" key="3">
    <source>
        <dbReference type="Proteomes" id="UP000317982"/>
    </source>
</evidence>
<dbReference type="PANTHER" id="PTHR46663:SF2">
    <property type="entry name" value="GGDEF DOMAIN-CONTAINING PROTEIN"/>
    <property type="match status" value="1"/>
</dbReference>
<reference evidence="2 3" key="1">
    <citation type="submission" date="2019-07" db="EMBL/GenBank/DDBJ databases">
        <title>Cryptosporangium phraense sp. nov., isolated from plant litter.</title>
        <authorList>
            <person name="Suriyachadkun C."/>
        </authorList>
    </citation>
    <scope>NUCLEOTIDE SEQUENCE [LARGE SCALE GENOMIC DNA]</scope>
    <source>
        <strain evidence="2 3">A-T 5661</strain>
    </source>
</reference>
<dbReference type="InterPro" id="IPR000160">
    <property type="entry name" value="GGDEF_dom"/>
</dbReference>
<dbReference type="SUPFAM" id="SSF55073">
    <property type="entry name" value="Nucleotide cyclase"/>
    <property type="match status" value="1"/>
</dbReference>
<gene>
    <name evidence="2" type="ORF">FL583_12230</name>
</gene>
<dbReference type="InterPro" id="IPR052163">
    <property type="entry name" value="DGC-Regulatory_Protein"/>
</dbReference>
<proteinExistence type="predicted"/>
<dbReference type="Pfam" id="PF00990">
    <property type="entry name" value="GGDEF"/>
    <property type="match status" value="1"/>
</dbReference>
<dbReference type="SMART" id="SM00267">
    <property type="entry name" value="GGDEF"/>
    <property type="match status" value="1"/>
</dbReference>
<dbReference type="InParanoid" id="A0A545AW83"/>
<dbReference type="InterPro" id="IPR029787">
    <property type="entry name" value="Nucleotide_cyclase"/>
</dbReference>
<sequence>MTGPHPDYLSREDYARLQESTGVPPAAGGLLVAPIAAAGRAYGVLSVAADDRLAADARLSLANWGVRVAEALQRLELTAELTFRAYHDPLTGLANRALLESRLEDALTRIDTSPGAGRAPARPGSVALLLLDLDGFKQVNDVHGHPAGDELLRRIAERLRACVRDTDTVARLGGDEFAILLTGVDDQGLVEATADRVVAAIREPIDVESARVSVGVSVGVAVAEPGGPVGVRELVRAGDQAMYHRKSLRTGGWTRYQAPVGA</sequence>
<dbReference type="EMBL" id="VIRS01000007">
    <property type="protein sequence ID" value="TQS44875.1"/>
    <property type="molecule type" value="Genomic_DNA"/>
</dbReference>
<organism evidence="2 3">
    <name type="scientific">Cryptosporangium phraense</name>
    <dbReference type="NCBI Taxonomy" id="2593070"/>
    <lineage>
        <taxon>Bacteria</taxon>
        <taxon>Bacillati</taxon>
        <taxon>Actinomycetota</taxon>
        <taxon>Actinomycetes</taxon>
        <taxon>Cryptosporangiales</taxon>
        <taxon>Cryptosporangiaceae</taxon>
        <taxon>Cryptosporangium</taxon>
    </lineage>
</organism>
<dbReference type="Proteomes" id="UP000317982">
    <property type="component" value="Unassembled WGS sequence"/>
</dbReference>
<dbReference type="CDD" id="cd01949">
    <property type="entry name" value="GGDEF"/>
    <property type="match status" value="1"/>
</dbReference>
<evidence type="ECO:0000259" key="1">
    <source>
        <dbReference type="PROSITE" id="PS50887"/>
    </source>
</evidence>
<evidence type="ECO:0000313" key="2">
    <source>
        <dbReference type="EMBL" id="TQS44875.1"/>
    </source>
</evidence>
<protein>
    <submittedName>
        <fullName evidence="2">GGDEF domain-containing protein</fullName>
    </submittedName>
</protein>
<dbReference type="Gene3D" id="3.30.70.270">
    <property type="match status" value="1"/>
</dbReference>
<dbReference type="NCBIfam" id="TIGR00254">
    <property type="entry name" value="GGDEF"/>
    <property type="match status" value="1"/>
</dbReference>
<dbReference type="InterPro" id="IPR043128">
    <property type="entry name" value="Rev_trsase/Diguanyl_cyclase"/>
</dbReference>